<dbReference type="OrthoDB" id="4187177at2759"/>
<proteinExistence type="predicted"/>
<dbReference type="EMBL" id="JAPMSZ010000004">
    <property type="protein sequence ID" value="KAJ5104601.1"/>
    <property type="molecule type" value="Genomic_DNA"/>
</dbReference>
<comment type="caution">
    <text evidence="1">The sequence shown here is derived from an EMBL/GenBank/DDBJ whole genome shotgun (WGS) entry which is preliminary data.</text>
</comment>
<gene>
    <name evidence="1" type="ORF">NUU61_001948</name>
</gene>
<evidence type="ECO:0000313" key="2">
    <source>
        <dbReference type="Proteomes" id="UP001141434"/>
    </source>
</evidence>
<reference evidence="1" key="2">
    <citation type="journal article" date="2023" name="IMA Fungus">
        <title>Comparative genomic study of the Penicillium genus elucidates a diverse pangenome and 15 lateral gene transfer events.</title>
        <authorList>
            <person name="Petersen C."/>
            <person name="Sorensen T."/>
            <person name="Nielsen M.R."/>
            <person name="Sondergaard T.E."/>
            <person name="Sorensen J.L."/>
            <person name="Fitzpatrick D.A."/>
            <person name="Frisvad J.C."/>
            <person name="Nielsen K.L."/>
        </authorList>
    </citation>
    <scope>NUCLEOTIDE SEQUENCE</scope>
    <source>
        <strain evidence="1">IBT 34128</strain>
    </source>
</reference>
<dbReference type="Proteomes" id="UP001141434">
    <property type="component" value="Unassembled WGS sequence"/>
</dbReference>
<reference evidence="1" key="1">
    <citation type="submission" date="2022-11" db="EMBL/GenBank/DDBJ databases">
        <authorList>
            <person name="Petersen C."/>
        </authorList>
    </citation>
    <scope>NUCLEOTIDE SEQUENCE</scope>
    <source>
        <strain evidence="1">IBT 34128</strain>
    </source>
</reference>
<evidence type="ECO:0000313" key="1">
    <source>
        <dbReference type="EMBL" id="KAJ5104601.1"/>
    </source>
</evidence>
<dbReference type="GeneID" id="81391698"/>
<accession>A0A9W9FQK1</accession>
<keyword evidence="2" id="KW-1185">Reference proteome</keyword>
<dbReference type="AlphaFoldDB" id="A0A9W9FQK1"/>
<dbReference type="RefSeq" id="XP_056513597.1">
    <property type="nucleotide sequence ID" value="XM_056652530.1"/>
</dbReference>
<protein>
    <submittedName>
        <fullName evidence="1">Uncharacterized protein</fullName>
    </submittedName>
</protein>
<sequence length="70" mass="8158">MTEYIKHEAHMLAIGAFVLKLVQKRQDEVTLYIDIKSEGLRDILRVILHDIKATSLIEDKLSAIQIEYYL</sequence>
<organism evidence="1 2">
    <name type="scientific">Penicillium alfredii</name>
    <dbReference type="NCBI Taxonomy" id="1506179"/>
    <lineage>
        <taxon>Eukaryota</taxon>
        <taxon>Fungi</taxon>
        <taxon>Dikarya</taxon>
        <taxon>Ascomycota</taxon>
        <taxon>Pezizomycotina</taxon>
        <taxon>Eurotiomycetes</taxon>
        <taxon>Eurotiomycetidae</taxon>
        <taxon>Eurotiales</taxon>
        <taxon>Aspergillaceae</taxon>
        <taxon>Penicillium</taxon>
    </lineage>
</organism>
<name>A0A9W9FQK1_9EURO</name>